<evidence type="ECO:0000313" key="3">
    <source>
        <dbReference type="Proteomes" id="UP000247498"/>
    </source>
</evidence>
<proteinExistence type="predicted"/>
<dbReference type="InterPro" id="IPR053229">
    <property type="entry name" value="NADH-Q_oxidrdct_subunit"/>
</dbReference>
<keyword evidence="3" id="KW-1185">Reference proteome</keyword>
<feature type="domain" description="NADH-ubiquinone oxidoreductase 21kDa subunit N-terminal" evidence="1">
    <location>
        <begin position="20"/>
        <end position="98"/>
    </location>
</feature>
<dbReference type="PANTHER" id="PTHR34062:SF1">
    <property type="entry name" value="NADH-UBIQUINONE OXIDOREDUCTASE 21KDA SUBUNIT N-TERMINAL DOMAIN-CONTAINING PROTEIN"/>
    <property type="match status" value="1"/>
</dbReference>
<dbReference type="Pfam" id="PF10785">
    <property type="entry name" value="NADH-u_ox-rdase"/>
    <property type="match status" value="1"/>
</dbReference>
<gene>
    <name evidence="2" type="ORF">Rsub_07727</name>
</gene>
<sequence>MSGDGLHQVTPPSAVVLDERKYPVVFAEPTWGQIFSHFRTEDYKLIGAAVGVGAPWGYLIGYKHHLPRQSAWFGVFMFGTAALAHTTQRVAARLLGVLPNDEEVKATGTEIKGK</sequence>
<name>A0A2V0PB69_9CHLO</name>
<organism evidence="2 3">
    <name type="scientific">Raphidocelis subcapitata</name>
    <dbReference type="NCBI Taxonomy" id="307507"/>
    <lineage>
        <taxon>Eukaryota</taxon>
        <taxon>Viridiplantae</taxon>
        <taxon>Chlorophyta</taxon>
        <taxon>core chlorophytes</taxon>
        <taxon>Chlorophyceae</taxon>
        <taxon>CS clade</taxon>
        <taxon>Sphaeropleales</taxon>
        <taxon>Selenastraceae</taxon>
        <taxon>Raphidocelis</taxon>
    </lineage>
</organism>
<dbReference type="EMBL" id="BDRX01000060">
    <property type="protein sequence ID" value="GBF95143.1"/>
    <property type="molecule type" value="Genomic_DNA"/>
</dbReference>
<dbReference type="STRING" id="307507.A0A2V0PB69"/>
<reference evidence="2 3" key="1">
    <citation type="journal article" date="2018" name="Sci. Rep.">
        <title>Raphidocelis subcapitata (=Pseudokirchneriella subcapitata) provides an insight into genome evolution and environmental adaptations in the Sphaeropleales.</title>
        <authorList>
            <person name="Suzuki S."/>
            <person name="Yamaguchi H."/>
            <person name="Nakajima N."/>
            <person name="Kawachi M."/>
        </authorList>
    </citation>
    <scope>NUCLEOTIDE SEQUENCE [LARGE SCALE GENOMIC DNA]</scope>
    <source>
        <strain evidence="2 3">NIES-35</strain>
    </source>
</reference>
<dbReference type="InterPro" id="IPR019721">
    <property type="entry name" value="NADH-UbQ_OxRdtase_su21_N"/>
</dbReference>
<dbReference type="PANTHER" id="PTHR34062">
    <property type="entry name" value="OXIDOREDUCTASE 21 KDA SUBUNIT, PUTATIVE (AFU_ORTHOLOGUE AFUA_4G04750)-RELATED"/>
    <property type="match status" value="1"/>
</dbReference>
<accession>A0A2V0PB69</accession>
<dbReference type="Proteomes" id="UP000247498">
    <property type="component" value="Unassembled WGS sequence"/>
</dbReference>
<dbReference type="AlphaFoldDB" id="A0A2V0PB69"/>
<comment type="caution">
    <text evidence="2">The sequence shown here is derived from an EMBL/GenBank/DDBJ whole genome shotgun (WGS) entry which is preliminary data.</text>
</comment>
<protein>
    <recommendedName>
        <fullName evidence="1">NADH-ubiquinone oxidoreductase 21kDa subunit N-terminal domain-containing protein</fullName>
    </recommendedName>
</protein>
<dbReference type="OrthoDB" id="196140at2759"/>
<evidence type="ECO:0000313" key="2">
    <source>
        <dbReference type="EMBL" id="GBF95143.1"/>
    </source>
</evidence>
<evidence type="ECO:0000259" key="1">
    <source>
        <dbReference type="Pfam" id="PF10785"/>
    </source>
</evidence>
<dbReference type="InParanoid" id="A0A2V0PB69"/>
<dbReference type="FunCoup" id="A0A2V0PB69">
    <property type="interactions" value="437"/>
</dbReference>